<dbReference type="InterPro" id="IPR036162">
    <property type="entry name" value="Resolvase-like_N_sf"/>
</dbReference>
<dbReference type="Gene3D" id="3.40.50.1390">
    <property type="entry name" value="Resolvase, N-terminal catalytic domain"/>
    <property type="match status" value="1"/>
</dbReference>
<evidence type="ECO:0000313" key="8">
    <source>
        <dbReference type="Proteomes" id="UP001212326"/>
    </source>
</evidence>
<evidence type="ECO:0000256" key="2">
    <source>
        <dbReference type="ARBA" id="ARBA00023125"/>
    </source>
</evidence>
<evidence type="ECO:0000256" key="4">
    <source>
        <dbReference type="PROSITE-ProRule" id="PRU10137"/>
    </source>
</evidence>
<feature type="domain" description="Resolvase/invertase-type recombinase catalytic" evidence="6">
    <location>
        <begin position="38"/>
        <end position="136"/>
    </location>
</feature>
<dbReference type="Pfam" id="PF00239">
    <property type="entry name" value="Resolvase"/>
    <property type="match status" value="1"/>
</dbReference>
<feature type="compositionally biased region" description="Basic and acidic residues" evidence="5">
    <location>
        <begin position="120"/>
        <end position="136"/>
    </location>
</feature>
<keyword evidence="2" id="KW-0238">DNA-binding</keyword>
<sequence length="136" mass="14709">MVHRDGTVHGRRLVCDPPSAWTELPRPVSAGAEPVGHIRLGYARASTARQSLDAQLDSPAEAGVSRVFSEKISTRATRRPELEAAVKLAGEIRSSGVAVTLVVHEHKRLGRGIETPAHGRISESDNPKSHDRPDRS</sequence>
<keyword evidence="3" id="KW-0233">DNA recombination</keyword>
<evidence type="ECO:0000256" key="5">
    <source>
        <dbReference type="SAM" id="MobiDB-lite"/>
    </source>
</evidence>
<proteinExistence type="predicted"/>
<feature type="active site" description="O-(5'-phospho-DNA)-serine intermediate" evidence="4">
    <location>
        <position position="46"/>
    </location>
</feature>
<gene>
    <name evidence="7" type="ORF">O1G22_43150</name>
</gene>
<evidence type="ECO:0000259" key="6">
    <source>
        <dbReference type="PROSITE" id="PS51736"/>
    </source>
</evidence>
<evidence type="ECO:0000256" key="1">
    <source>
        <dbReference type="ARBA" id="ARBA00022908"/>
    </source>
</evidence>
<reference evidence="7 8" key="1">
    <citation type="submission" date="2022-12" db="EMBL/GenBank/DDBJ databases">
        <title>HUAS 2-6.</title>
        <authorList>
            <person name="Mo P."/>
        </authorList>
    </citation>
    <scope>NUCLEOTIDE SEQUENCE [LARGE SCALE GENOMIC DNA]</scope>
    <source>
        <strain evidence="7 8">HUAS 2-6</strain>
        <plasmid evidence="7 8">punmamed1</plasmid>
    </source>
</reference>
<organism evidence="7 8">
    <name type="scientific">Streptomyces camelliae</name>
    <dbReference type="NCBI Taxonomy" id="3004093"/>
    <lineage>
        <taxon>Bacteria</taxon>
        <taxon>Bacillati</taxon>
        <taxon>Actinomycetota</taxon>
        <taxon>Actinomycetes</taxon>
        <taxon>Kitasatosporales</taxon>
        <taxon>Streptomycetaceae</taxon>
        <taxon>Streptomyces</taxon>
    </lineage>
</organism>
<keyword evidence="8" id="KW-1185">Reference proteome</keyword>
<dbReference type="EMBL" id="CP115301">
    <property type="protein sequence ID" value="WBO69554.1"/>
    <property type="molecule type" value="Genomic_DNA"/>
</dbReference>
<dbReference type="InterPro" id="IPR006119">
    <property type="entry name" value="Resolv_N"/>
</dbReference>
<accession>A0ABY7PHV9</accession>
<dbReference type="PROSITE" id="PS51736">
    <property type="entry name" value="RECOMBINASES_3"/>
    <property type="match status" value="1"/>
</dbReference>
<evidence type="ECO:0000313" key="7">
    <source>
        <dbReference type="EMBL" id="WBO69554.1"/>
    </source>
</evidence>
<dbReference type="SUPFAM" id="SSF53041">
    <property type="entry name" value="Resolvase-like"/>
    <property type="match status" value="1"/>
</dbReference>
<feature type="region of interest" description="Disordered" evidence="5">
    <location>
        <begin position="109"/>
        <end position="136"/>
    </location>
</feature>
<dbReference type="PROSITE" id="PS00397">
    <property type="entry name" value="RECOMBINASES_1"/>
    <property type="match status" value="1"/>
</dbReference>
<name>A0ABY7PHV9_9ACTN</name>
<keyword evidence="7" id="KW-0614">Plasmid</keyword>
<dbReference type="InterPro" id="IPR006118">
    <property type="entry name" value="Recombinase_CS"/>
</dbReference>
<evidence type="ECO:0000256" key="3">
    <source>
        <dbReference type="ARBA" id="ARBA00023172"/>
    </source>
</evidence>
<keyword evidence="1" id="KW-0229">DNA integration</keyword>
<dbReference type="Proteomes" id="UP001212326">
    <property type="component" value="Plasmid punmamed1"/>
</dbReference>
<protein>
    <submittedName>
        <fullName evidence="7">Recombinase family protein</fullName>
    </submittedName>
</protein>
<dbReference type="RefSeq" id="WP_270086735.1">
    <property type="nucleotide sequence ID" value="NZ_CP115301.1"/>
</dbReference>
<geneLocation type="plasmid" evidence="7 8">
    <name>punmamed1</name>
</geneLocation>